<feature type="compositionally biased region" description="Polar residues" evidence="3">
    <location>
        <begin position="578"/>
        <end position="591"/>
    </location>
</feature>
<evidence type="ECO:0000259" key="4">
    <source>
        <dbReference type="Pfam" id="PF07727"/>
    </source>
</evidence>
<evidence type="ECO:0000259" key="6">
    <source>
        <dbReference type="Pfam" id="PF25597"/>
    </source>
</evidence>
<evidence type="ECO:0000256" key="3">
    <source>
        <dbReference type="SAM" id="MobiDB-lite"/>
    </source>
</evidence>
<protein>
    <submittedName>
        <fullName evidence="7">Uncharacterized protein</fullName>
    </submittedName>
</protein>
<dbReference type="GO" id="GO:0016787">
    <property type="term" value="F:hydrolase activity"/>
    <property type="evidence" value="ECO:0007669"/>
    <property type="project" value="UniProtKB-KW"/>
</dbReference>
<dbReference type="InterPro" id="IPR025724">
    <property type="entry name" value="GAG-pre-integrase_dom"/>
</dbReference>
<feature type="compositionally biased region" description="Polar residues" evidence="3">
    <location>
        <begin position="128"/>
        <end position="138"/>
    </location>
</feature>
<sequence length="1650" mass="186176">LDYLGLGFRLGAHLLDSDNMLGSDDGVTTSLQLSQNSRPSMLDHQDKYMMKAQVHVSKSSAISDVQPLPRRKHYCQIYQVVKHMLRGRLLASFQDHEHEGGDTRSHNGIKDNVLKIKFQDHSMQMISQMNSQDQGSKIQESDGNDKVIKQPEFESYRPKSCKIESKNASEDIPNELKESPNALLVKDKVSDNKDCSIEPRPVTTARPVNTTRTRLVNTVRPRPVNTVGPRPINTARPNSSVVNTVRANQVNTVKASACWVWRPSKPNGASITLKRHNYIDILKNSIDDMLPLREEQMLAESLILLRVPRRNNMYSVDMKNIVPKESLTCLVAKVTLDESMLWHRRLGHINFKNINKLVKDNLVRGLPSKRFENDQTCVACLKGKQHKASCIRREFSVAKTPQQGVAERRNRTLIEVARTMVLVVKPHNKTPYELFRGRTPALSFMKPFGCHVTILNTLDHLGKFDGKSDEGFFVGYSLNSKAFRVYNIRTRKVEENLHIRFLEDKPCIAGNGPKWLFDIDVLTNSMNYVPVIAGTNYNDFVGTEEHIGKGHSSKETRSSQDYILMPLWKDGLLFDSSSKNATNNEPQSSYDARNKDDNGVNKDSGIDAHEKSTNSINDVNTIGLSINTTSTNFDTSSLNINSVSLTVSTASPEATHADFLGNKPKGDMSNINTTYQVPFALNIRIYKDHSLDLVIGDVQSGVLTRKMIKITHEQWFISTVYEDKTHEDLNTFLFACFLSQIEPTRVTKALTDLAWVEAMQEELLQFKLKKVWILVDLRKGYTQEEGIDYDEVFAHVARIEAIRIEEEVYVCQPPGFEDPDHPDNVYKVVKALYGLHQASRAWYKTLAKYLLDIRFHIGKIDQNKEDGIFISQDKYVTKVLRKFNLSDAKTASTLIDTEKPLVKDADGIDVDMHLYRSMIGSLMYLTTSRPDIMYAACCKKQTMVATSITEAEYVAAVSYCGQVLWIQDQMLDYSHIKYALTENPTIYASLIQQFWQTAAANTLDTREVQITATIDGKVKLVSEASIRRHLKLEDSDGISTFPNIEIFEQLALMGNIATAIICLTTNRTFNFSKMIFEGMVKNLDSKQKFLMYPRFIQIFLNKHKRLLLPHNITYIAPTLTQKLFRNMRKAFKGYTGVDIPLFLTMLVQGLILQGEGSTIPVESHHTPSGDPTTSQLPLSSPSRIPTRLETEVPQPSSPTHTHVVDETASTGVDVRHGGAATTVTSLDVGQNSGNINKTPSMLHDSPLPRVNTLGSDKGSMSLQELTVLCITLSQKVASFEADLKQTRQVYGAAYTKLIMKVKRLEKTVKTGKARRKAKIVVFDDEEEFEDPSKQGRRLIKEINQDTKVTLVTPTQASTQGEAHSQPEDQLGVFSEAKVLADAAKVHTYSRRRAVSTGSGGINTTSRLFSTAEESVSTAGASMLVSTAGMINKGKGIMEESEPVQTKTKMQQEQERLGLEAAVRLQEQLDEKERQRIARVHEATQTFTEEEWENIRSRVEADEELTQKLQAKVKDKYNEVDQAKMLVDLINQRKIYFATKRAGERRKKPMTQAQQRTYMSNYVKQMESYTLKQLKKLSFDEIKELFKATIRSINDFVPMKSEDDKAVPKLVEARSSNRDAEEELKHEGSKKKKTSEASGSAQEQPGEEEKE</sequence>
<feature type="domain" description="Retroviral polymerase SH3-like" evidence="6">
    <location>
        <begin position="450"/>
        <end position="505"/>
    </location>
</feature>
<dbReference type="GO" id="GO:0046872">
    <property type="term" value="F:metal ion binding"/>
    <property type="evidence" value="ECO:0007669"/>
    <property type="project" value="UniProtKB-KW"/>
</dbReference>
<dbReference type="Pfam" id="PF13976">
    <property type="entry name" value="gag_pre-integrs"/>
    <property type="match status" value="1"/>
</dbReference>
<keyword evidence="1" id="KW-0479">Metal-binding</keyword>
<feature type="domain" description="GAG-pre-integrase" evidence="5">
    <location>
        <begin position="312"/>
        <end position="385"/>
    </location>
</feature>
<organism evidence="7">
    <name type="scientific">Tanacetum cinerariifolium</name>
    <name type="common">Dalmatian daisy</name>
    <name type="synonym">Chrysanthemum cinerariifolium</name>
    <dbReference type="NCBI Taxonomy" id="118510"/>
    <lineage>
        <taxon>Eukaryota</taxon>
        <taxon>Viridiplantae</taxon>
        <taxon>Streptophyta</taxon>
        <taxon>Embryophyta</taxon>
        <taxon>Tracheophyta</taxon>
        <taxon>Spermatophyta</taxon>
        <taxon>Magnoliopsida</taxon>
        <taxon>eudicotyledons</taxon>
        <taxon>Gunneridae</taxon>
        <taxon>Pentapetalae</taxon>
        <taxon>asterids</taxon>
        <taxon>campanulids</taxon>
        <taxon>Asterales</taxon>
        <taxon>Asteraceae</taxon>
        <taxon>Asteroideae</taxon>
        <taxon>Anthemideae</taxon>
        <taxon>Anthemidinae</taxon>
        <taxon>Tanacetum</taxon>
    </lineage>
</organism>
<dbReference type="GO" id="GO:0003676">
    <property type="term" value="F:nucleic acid binding"/>
    <property type="evidence" value="ECO:0007669"/>
    <property type="project" value="InterPro"/>
</dbReference>
<feature type="compositionally biased region" description="Low complexity" evidence="3">
    <location>
        <begin position="1171"/>
        <end position="1182"/>
    </location>
</feature>
<dbReference type="Pfam" id="PF07727">
    <property type="entry name" value="RVT_2"/>
    <property type="match status" value="1"/>
</dbReference>
<dbReference type="InterPro" id="IPR013103">
    <property type="entry name" value="RVT_2"/>
</dbReference>
<reference evidence="7" key="1">
    <citation type="journal article" date="2019" name="Sci. Rep.">
        <title>Draft genome of Tanacetum cinerariifolium, the natural source of mosquito coil.</title>
        <authorList>
            <person name="Yamashiro T."/>
            <person name="Shiraishi A."/>
            <person name="Satake H."/>
            <person name="Nakayama K."/>
        </authorList>
    </citation>
    <scope>NUCLEOTIDE SEQUENCE</scope>
</reference>
<evidence type="ECO:0000313" key="7">
    <source>
        <dbReference type="EMBL" id="GEX96152.1"/>
    </source>
</evidence>
<accession>A0A699HCP3</accession>
<comment type="caution">
    <text evidence="7">The sequence shown here is derived from an EMBL/GenBank/DDBJ whole genome shotgun (WGS) entry which is preliminary data.</text>
</comment>
<proteinExistence type="predicted"/>
<dbReference type="PANTHER" id="PTHR42648:SF32">
    <property type="entry name" value="RIBONUCLEASE H-LIKE DOMAIN, GAG-PRE-INTEGRASE DOMAIN PROTEIN-RELATED"/>
    <property type="match status" value="1"/>
</dbReference>
<feature type="region of interest" description="Disordered" evidence="3">
    <location>
        <begin position="128"/>
        <end position="147"/>
    </location>
</feature>
<dbReference type="Pfam" id="PF25597">
    <property type="entry name" value="SH3_retrovirus"/>
    <property type="match status" value="1"/>
</dbReference>
<feature type="domain" description="Reverse transcriptase Ty1/copia-type" evidence="4">
    <location>
        <begin position="804"/>
        <end position="856"/>
    </location>
</feature>
<dbReference type="EMBL" id="BKCJ010141914">
    <property type="protein sequence ID" value="GEX96152.1"/>
    <property type="molecule type" value="Genomic_DNA"/>
</dbReference>
<keyword evidence="2" id="KW-0378">Hydrolase</keyword>
<feature type="region of interest" description="Disordered" evidence="3">
    <location>
        <begin position="1158"/>
        <end position="1183"/>
    </location>
</feature>
<evidence type="ECO:0000259" key="5">
    <source>
        <dbReference type="Pfam" id="PF13976"/>
    </source>
</evidence>
<dbReference type="PANTHER" id="PTHR42648">
    <property type="entry name" value="TRANSPOSASE, PUTATIVE-RELATED"/>
    <property type="match status" value="1"/>
</dbReference>
<name>A0A699HCP3_TANCI</name>
<feature type="non-terminal residue" evidence="7">
    <location>
        <position position="1"/>
    </location>
</feature>
<feature type="compositionally biased region" description="Basic and acidic residues" evidence="3">
    <location>
        <begin position="592"/>
        <end position="612"/>
    </location>
</feature>
<feature type="region of interest" description="Disordered" evidence="3">
    <location>
        <begin position="578"/>
        <end position="612"/>
    </location>
</feature>
<dbReference type="InterPro" id="IPR036397">
    <property type="entry name" value="RNaseH_sf"/>
</dbReference>
<dbReference type="InterPro" id="IPR039537">
    <property type="entry name" value="Retrotran_Ty1/copia-like"/>
</dbReference>
<evidence type="ECO:0000256" key="2">
    <source>
        <dbReference type="ARBA" id="ARBA00022801"/>
    </source>
</evidence>
<feature type="compositionally biased region" description="Basic and acidic residues" evidence="3">
    <location>
        <begin position="1600"/>
        <end position="1626"/>
    </location>
</feature>
<dbReference type="Gene3D" id="3.30.420.10">
    <property type="entry name" value="Ribonuclease H-like superfamily/Ribonuclease H"/>
    <property type="match status" value="1"/>
</dbReference>
<dbReference type="InterPro" id="IPR057670">
    <property type="entry name" value="SH3_retrovirus"/>
</dbReference>
<feature type="region of interest" description="Disordered" evidence="3">
    <location>
        <begin position="1600"/>
        <end position="1650"/>
    </location>
</feature>
<gene>
    <name evidence="7" type="ORF">Tci_368127</name>
</gene>
<evidence type="ECO:0000256" key="1">
    <source>
        <dbReference type="ARBA" id="ARBA00022723"/>
    </source>
</evidence>